<accession>A0A2T4URW3</accession>
<organism evidence="2 3">
    <name type="scientific">Rathayibacter caricis DSM 15933</name>
    <dbReference type="NCBI Taxonomy" id="1328867"/>
    <lineage>
        <taxon>Bacteria</taxon>
        <taxon>Bacillati</taxon>
        <taxon>Actinomycetota</taxon>
        <taxon>Actinomycetes</taxon>
        <taxon>Micrococcales</taxon>
        <taxon>Microbacteriaceae</taxon>
        <taxon>Rathayibacter</taxon>
    </lineage>
</organism>
<dbReference type="RefSeq" id="WP_107573998.1">
    <property type="nucleotide sequence ID" value="NZ_PZPL01000001.1"/>
</dbReference>
<evidence type="ECO:0000313" key="3">
    <source>
        <dbReference type="Proteomes" id="UP000241085"/>
    </source>
</evidence>
<gene>
    <name evidence="2" type="ORF">C1I63_05030</name>
</gene>
<reference evidence="2 3" key="1">
    <citation type="submission" date="2018-03" db="EMBL/GenBank/DDBJ databases">
        <title>Bacteriophage NCPPB3778 and a type I-E CRISPR drive the evolution of the US Biological Select Agent, Rathayibacter toxicus.</title>
        <authorList>
            <person name="Davis E.W.II."/>
            <person name="Tabima J.F."/>
            <person name="Weisberg A.J."/>
            <person name="Dantas Lopes L."/>
            <person name="Wiseman M.S."/>
            <person name="Wiseman M.S."/>
            <person name="Pupko T."/>
            <person name="Belcher M.S."/>
            <person name="Sechler A.J."/>
            <person name="Tancos M.A."/>
            <person name="Schroeder B.K."/>
            <person name="Murray T.D."/>
            <person name="Luster D.G."/>
            <person name="Schneider W.L."/>
            <person name="Rogers E."/>
            <person name="Andreote F.D."/>
            <person name="Grunwald N.J."/>
            <person name="Putnam M.L."/>
            <person name="Chang J.H."/>
        </authorList>
    </citation>
    <scope>NUCLEOTIDE SEQUENCE [LARGE SCALE GENOMIC DNA]</scope>
    <source>
        <strain evidence="2 3">DSM 15933</strain>
    </source>
</reference>
<proteinExistence type="predicted"/>
<protein>
    <submittedName>
        <fullName evidence="2">Uncharacterized protein</fullName>
    </submittedName>
</protein>
<dbReference type="EMBL" id="PZPL01000001">
    <property type="protein sequence ID" value="PTL72270.1"/>
    <property type="molecule type" value="Genomic_DNA"/>
</dbReference>
<feature type="transmembrane region" description="Helical" evidence="1">
    <location>
        <begin position="7"/>
        <end position="26"/>
    </location>
</feature>
<keyword evidence="3" id="KW-1185">Reference proteome</keyword>
<sequence>MRPTTTPTAAFVIAALWAGISIWGFAIPNTGFAVGGLVVALAFAGLGVYRIRRRPRRHD</sequence>
<keyword evidence="1" id="KW-1133">Transmembrane helix</keyword>
<dbReference type="AlphaFoldDB" id="A0A2T4URW3"/>
<evidence type="ECO:0000313" key="2">
    <source>
        <dbReference type="EMBL" id="PTL72270.1"/>
    </source>
</evidence>
<comment type="caution">
    <text evidence="2">The sequence shown here is derived from an EMBL/GenBank/DDBJ whole genome shotgun (WGS) entry which is preliminary data.</text>
</comment>
<name>A0A2T4URW3_9MICO</name>
<keyword evidence="1" id="KW-0472">Membrane</keyword>
<keyword evidence="1" id="KW-0812">Transmembrane</keyword>
<evidence type="ECO:0000256" key="1">
    <source>
        <dbReference type="SAM" id="Phobius"/>
    </source>
</evidence>
<feature type="transmembrane region" description="Helical" evidence="1">
    <location>
        <begin position="32"/>
        <end position="51"/>
    </location>
</feature>
<dbReference type="Proteomes" id="UP000241085">
    <property type="component" value="Unassembled WGS sequence"/>
</dbReference>